<dbReference type="InterPro" id="IPR003739">
    <property type="entry name" value="Lys_aminomutase/Glu_NH3_mut"/>
</dbReference>
<dbReference type="PANTHER" id="PTHR30538">
    <property type="entry name" value="LYSINE 2,3-AMINOMUTASE-RELATED"/>
    <property type="match status" value="1"/>
</dbReference>
<dbReference type="InterPro" id="IPR013785">
    <property type="entry name" value="Aldolase_TIM"/>
</dbReference>
<dbReference type="GO" id="GO:0051539">
    <property type="term" value="F:4 iron, 4 sulfur cluster binding"/>
    <property type="evidence" value="ECO:0007669"/>
    <property type="project" value="UniProtKB-KW"/>
</dbReference>
<organism evidence="2 3">
    <name type="scientific">Bacteroides faecichinchillae</name>
    <dbReference type="NCBI Taxonomy" id="871325"/>
    <lineage>
        <taxon>Bacteria</taxon>
        <taxon>Pseudomonadati</taxon>
        <taxon>Bacteroidota</taxon>
        <taxon>Bacteroidia</taxon>
        <taxon>Bacteroidales</taxon>
        <taxon>Bacteroidaceae</taxon>
        <taxon>Bacteroides</taxon>
    </lineage>
</organism>
<proteinExistence type="predicted"/>
<dbReference type="STRING" id="871325.SAMN05444349_10527"/>
<evidence type="ECO:0000313" key="3">
    <source>
        <dbReference type="Proteomes" id="UP000184436"/>
    </source>
</evidence>
<dbReference type="EMBL" id="FQVD01000005">
    <property type="protein sequence ID" value="SHE69498.1"/>
    <property type="molecule type" value="Genomic_DNA"/>
</dbReference>
<evidence type="ECO:0000256" key="1">
    <source>
        <dbReference type="ARBA" id="ARBA00022485"/>
    </source>
</evidence>
<dbReference type="Gene3D" id="3.20.20.70">
    <property type="entry name" value="Aldolase class I"/>
    <property type="match status" value="1"/>
</dbReference>
<dbReference type="OrthoDB" id="9768064at2"/>
<dbReference type="AlphaFoldDB" id="A0A1M4VKQ7"/>
<dbReference type="RefSeq" id="WP_025073784.1">
    <property type="nucleotide sequence ID" value="NZ_FQVD01000005.1"/>
</dbReference>
<keyword evidence="3" id="KW-1185">Reference proteome</keyword>
<dbReference type="Proteomes" id="UP000184436">
    <property type="component" value="Unassembled WGS sequence"/>
</dbReference>
<keyword evidence="1" id="KW-0004">4Fe-4S</keyword>
<gene>
    <name evidence="2" type="ORF">SAMN05444349_10527</name>
</gene>
<accession>A0A1M4VKQ7</accession>
<keyword evidence="1" id="KW-0411">Iron-sulfur</keyword>
<reference evidence="2 3" key="1">
    <citation type="submission" date="2016-11" db="EMBL/GenBank/DDBJ databases">
        <authorList>
            <person name="Jaros S."/>
            <person name="Januszkiewicz K."/>
            <person name="Wedrychowicz H."/>
        </authorList>
    </citation>
    <scope>NUCLEOTIDE SEQUENCE [LARGE SCALE GENOMIC DNA]</scope>
    <source>
        <strain evidence="2 3">DSM 26883</strain>
    </source>
</reference>
<name>A0A1M4VKQ7_9BACE</name>
<keyword evidence="1" id="KW-0408">Iron</keyword>
<sequence>MKQKKMLTLTLSQLKQIYSQDIPELIEIATRNSTIEDFKSNLSLYLDTCKIDGEIAKEAREQIRLLLHYDGLNVHELSMGQDMPVQTIRLLYQFLTGMLENVEMPTDLFIEIFQLFKRLKGEEVSIPSPQRIKNRSDRWATGLDEEVQEIRAENKERMLHLLIQKIENRKSKPSVRFHFEEGMNYEEKYQLVSEWWNDFRFHLAMAIKSPIELNRFLGNSLSPETMYLLYKARKKGMPFFATPYYLSLLNVSGEGYNDEAIRSYIIYSPRLVETYGNIHAWEKEDIIEAGKPNAAGWMIPGHNIHRRYPEVAILIPDTMGRACGGLCASCQRMYDFQSERLNFEFESLKPKESWEHKLRRLMTYFEEDTQLRDILITGGDALMSQNKTLRNILEAVYRMAVRKQKANQERPDGEKYAELQRVRLGSRLLAYLPMRINDELIDILREFKEKASAIGVKQFIIQTHFQTPLEVTPEAKEAIRKIISGGWIITNQLVYTVAASRRGHTTRLRQVLNSLGVVCYYTFSVKGFNENYAVFTPNSRSMQEQMEEKIYGRMTPEQAKELYKLLEIKTETNKDIKNGNEKSQATIKKESKEGTATLVRRFMKKHHLPFLATDRSVLNLPAIGKSMTFQLVGLTEDGKRILRFEHDGTRRHSPIIGKMGEIYIVENKSLAAYLRQLGKMGEDPEEYASIWSYTKGETEPRFSLYEYPDFPFHTTERMSNLII</sequence>
<dbReference type="PANTHER" id="PTHR30538:SF1">
    <property type="entry name" value="L-LYSINE 2,3-AMINOMUTASE"/>
    <property type="match status" value="1"/>
</dbReference>
<keyword evidence="1" id="KW-0479">Metal-binding</keyword>
<evidence type="ECO:0000313" key="2">
    <source>
        <dbReference type="EMBL" id="SHE69498.1"/>
    </source>
</evidence>
<protein>
    <submittedName>
        <fullName evidence="2">L-lysine 2,3-aminomutase</fullName>
    </submittedName>
</protein>